<dbReference type="Pfam" id="PF03372">
    <property type="entry name" value="Exo_endo_phos"/>
    <property type="match status" value="1"/>
</dbReference>
<accession>A0A852VX91</accession>
<feature type="domain" description="Endonuclease/exonuclease/phosphatase" evidence="1">
    <location>
        <begin position="24"/>
        <end position="253"/>
    </location>
</feature>
<protein>
    <submittedName>
        <fullName evidence="2">Endonuclease/exonuclease/phosphatase family metal-dependent hydrolase</fullName>
    </submittedName>
</protein>
<dbReference type="PANTHER" id="PTHR14859">
    <property type="entry name" value="CALCOFLUOR WHITE HYPERSENSITIVE PROTEIN PRECURSOR"/>
    <property type="match status" value="1"/>
</dbReference>
<dbReference type="RefSeq" id="WP_179760380.1">
    <property type="nucleotide sequence ID" value="NZ_BAAAJZ010000008.1"/>
</dbReference>
<dbReference type="AlphaFoldDB" id="A0A852VX91"/>
<dbReference type="InterPro" id="IPR005135">
    <property type="entry name" value="Endo/exonuclease/phosphatase"/>
</dbReference>
<keyword evidence="3" id="KW-1185">Reference proteome</keyword>
<dbReference type="InterPro" id="IPR036691">
    <property type="entry name" value="Endo/exonu/phosph_ase_sf"/>
</dbReference>
<dbReference type="EMBL" id="JACCCZ010000001">
    <property type="protein sequence ID" value="NYG00749.1"/>
    <property type="molecule type" value="Genomic_DNA"/>
</dbReference>
<evidence type="ECO:0000313" key="3">
    <source>
        <dbReference type="Proteomes" id="UP000549695"/>
    </source>
</evidence>
<organism evidence="2 3">
    <name type="scientific">Pseudonocardia alni</name>
    <name type="common">Amycolata alni</name>
    <dbReference type="NCBI Taxonomy" id="33907"/>
    <lineage>
        <taxon>Bacteria</taxon>
        <taxon>Bacillati</taxon>
        <taxon>Actinomycetota</taxon>
        <taxon>Actinomycetes</taxon>
        <taxon>Pseudonocardiales</taxon>
        <taxon>Pseudonocardiaceae</taxon>
        <taxon>Pseudonocardia</taxon>
    </lineage>
</organism>
<gene>
    <name evidence="2" type="ORF">HDA37_001034</name>
</gene>
<dbReference type="InterPro" id="IPR051916">
    <property type="entry name" value="GPI-anchor_lipid_remodeler"/>
</dbReference>
<dbReference type="GO" id="GO:0006506">
    <property type="term" value="P:GPI anchor biosynthetic process"/>
    <property type="evidence" value="ECO:0007669"/>
    <property type="project" value="TreeGrafter"/>
</dbReference>
<dbReference type="PANTHER" id="PTHR14859:SF1">
    <property type="entry name" value="PGAP2-INTERACTING PROTEIN"/>
    <property type="match status" value="1"/>
</dbReference>
<comment type="caution">
    <text evidence="2">The sequence shown here is derived from an EMBL/GenBank/DDBJ whole genome shotgun (WGS) entry which is preliminary data.</text>
</comment>
<proteinExistence type="predicted"/>
<dbReference type="GO" id="GO:0004519">
    <property type="term" value="F:endonuclease activity"/>
    <property type="evidence" value="ECO:0007669"/>
    <property type="project" value="UniProtKB-KW"/>
</dbReference>
<keyword evidence="2" id="KW-0378">Hydrolase</keyword>
<reference evidence="2 3" key="1">
    <citation type="submission" date="2020-07" db="EMBL/GenBank/DDBJ databases">
        <title>Sequencing the genomes of 1000 actinobacteria strains.</title>
        <authorList>
            <person name="Klenk H.-P."/>
        </authorList>
    </citation>
    <scope>NUCLEOTIDE SEQUENCE [LARGE SCALE GENOMIC DNA]</scope>
    <source>
        <strain evidence="2 3">DSM 44749</strain>
    </source>
</reference>
<sequence length="263" mass="26904">MRVASLNLASGRGADGRCLTGPALGAAVAGVGADVVAVQEVDTGQSRSAGDDQPSLLAAGLGAVDWRSAATMHGEPRPDPLPSWTSLDPPVLRGPGDPATGPRYGVALFSRLPVRRWHVLGFEAGRGRLPVPVPAPGGGTRLAWFPDEPRVAVAAELGTLTVVATHLSFAPPTAVRQLRALRRWAAGLPGPVVVAGDLNLPGSLPAMVTGGRRLVDGRTFPAATPRAQLDHLIALGRLTGRDPAVLPLDVGDHRAVAATVGPG</sequence>
<dbReference type="SUPFAM" id="SSF56219">
    <property type="entry name" value="DNase I-like"/>
    <property type="match status" value="1"/>
</dbReference>
<keyword evidence="2" id="KW-0540">Nuclease</keyword>
<dbReference type="Proteomes" id="UP000549695">
    <property type="component" value="Unassembled WGS sequence"/>
</dbReference>
<dbReference type="GO" id="GO:0016787">
    <property type="term" value="F:hydrolase activity"/>
    <property type="evidence" value="ECO:0007669"/>
    <property type="project" value="UniProtKB-KW"/>
</dbReference>
<dbReference type="Gene3D" id="3.60.10.10">
    <property type="entry name" value="Endonuclease/exonuclease/phosphatase"/>
    <property type="match status" value="1"/>
</dbReference>
<evidence type="ECO:0000313" key="2">
    <source>
        <dbReference type="EMBL" id="NYG00749.1"/>
    </source>
</evidence>
<name>A0A852VX91_PSEA5</name>
<keyword evidence="2" id="KW-0255">Endonuclease</keyword>
<evidence type="ECO:0000259" key="1">
    <source>
        <dbReference type="Pfam" id="PF03372"/>
    </source>
</evidence>
<dbReference type="GO" id="GO:0016020">
    <property type="term" value="C:membrane"/>
    <property type="evidence" value="ECO:0007669"/>
    <property type="project" value="GOC"/>
</dbReference>
<dbReference type="GeneID" id="98050844"/>